<evidence type="ECO:0000313" key="2">
    <source>
        <dbReference type="Proteomes" id="UP000176244"/>
    </source>
</evidence>
<accession>A0A1F2PGW5</accession>
<protein>
    <submittedName>
        <fullName evidence="1">Ferredoxin, 2Fe-2S</fullName>
    </submittedName>
</protein>
<reference evidence="1 2" key="1">
    <citation type="submission" date="2015-09" db="EMBL/GenBank/DDBJ databases">
        <title>Genome sequence of Acetobacterium wieringae DSM 1911.</title>
        <authorList>
            <person name="Poehlein A."/>
            <person name="Bengelsdorf F.R."/>
            <person name="Schiel-Bengelsdorf B."/>
            <person name="Duerre P."/>
            <person name="Daniel R."/>
        </authorList>
    </citation>
    <scope>NUCLEOTIDE SEQUENCE [LARGE SCALE GENOMIC DNA]</scope>
    <source>
        <strain evidence="1 2">DSM 1911</strain>
    </source>
</reference>
<gene>
    <name evidence="1" type="ORF">ACWI_24290</name>
</gene>
<organism evidence="1 2">
    <name type="scientific">Acetobacterium wieringae</name>
    <dbReference type="NCBI Taxonomy" id="52694"/>
    <lineage>
        <taxon>Bacteria</taxon>
        <taxon>Bacillati</taxon>
        <taxon>Bacillota</taxon>
        <taxon>Clostridia</taxon>
        <taxon>Eubacteriales</taxon>
        <taxon>Eubacteriaceae</taxon>
        <taxon>Acetobacterium</taxon>
    </lineage>
</organism>
<dbReference type="AlphaFoldDB" id="A0A1F2PGW5"/>
<dbReference type="Gene3D" id="3.40.30.10">
    <property type="entry name" value="Glutaredoxin"/>
    <property type="match status" value="1"/>
</dbReference>
<name>A0A1F2PGW5_9FIRM</name>
<dbReference type="SUPFAM" id="SSF52833">
    <property type="entry name" value="Thioredoxin-like"/>
    <property type="match status" value="1"/>
</dbReference>
<dbReference type="InterPro" id="IPR036249">
    <property type="entry name" value="Thioredoxin-like_sf"/>
</dbReference>
<dbReference type="EMBL" id="LKEU01000033">
    <property type="protein sequence ID" value="OFV70224.1"/>
    <property type="molecule type" value="Genomic_DNA"/>
</dbReference>
<evidence type="ECO:0000313" key="1">
    <source>
        <dbReference type="EMBL" id="OFV70224.1"/>
    </source>
</evidence>
<comment type="caution">
    <text evidence="1">The sequence shown here is derived from an EMBL/GenBank/DDBJ whole genome shotgun (WGS) entry which is preliminary data.</text>
</comment>
<dbReference type="STRING" id="52694.ACWI_24290"/>
<proteinExistence type="predicted"/>
<sequence length="121" mass="13215">MKTIAELEAIREKTLKEVGMRTDNDSIRVVVGMATCGIAAGARPVMQAFLTETQKRDIHNVTVTATGCIGVCSLEPIVDIIDKEGHKVTYVNMTPEKVAKVVLEHLANGKVCSEYTLKENQ</sequence>
<dbReference type="Proteomes" id="UP000176244">
    <property type="component" value="Unassembled WGS sequence"/>
</dbReference>
<dbReference type="CDD" id="cd02980">
    <property type="entry name" value="TRX_Fd_family"/>
    <property type="match status" value="1"/>
</dbReference>
<dbReference type="RefSeq" id="WP_070371701.1">
    <property type="nucleotide sequence ID" value="NZ_LKEU01000033.1"/>
</dbReference>
<dbReference type="OrthoDB" id="9800692at2"/>